<reference evidence="3 4" key="1">
    <citation type="submission" date="2015-11" db="EMBL/GenBank/DDBJ databases">
        <title>Sequence of Pedobacter ginsenosidimutans.</title>
        <authorList>
            <person name="Carson E."/>
            <person name="Keyser V."/>
            <person name="Newman J."/>
            <person name="Miller J."/>
        </authorList>
    </citation>
    <scope>NUCLEOTIDE SEQUENCE [LARGE SCALE GENOMIC DNA]</scope>
    <source>
        <strain evidence="3 4">KACC 14530</strain>
    </source>
</reference>
<dbReference type="AlphaFoldDB" id="A0A0T5VP78"/>
<accession>A0A0T5VP78</accession>
<dbReference type="RefSeq" id="WP_057932768.1">
    <property type="nucleotide sequence ID" value="NZ_LMZQ01000008.1"/>
</dbReference>
<feature type="chain" id="PRO_5006665456" evidence="1">
    <location>
        <begin position="21"/>
        <end position="265"/>
    </location>
</feature>
<dbReference type="Proteomes" id="UP000051950">
    <property type="component" value="Unassembled WGS sequence"/>
</dbReference>
<dbReference type="EMBL" id="LMZQ01000008">
    <property type="protein sequence ID" value="KRT15613.1"/>
    <property type="molecule type" value="Genomic_DNA"/>
</dbReference>
<sequence>MIRKLSLILSLFIISTSTFAQNWGGGIDDEDWSFGFNFQYISAEYKILKKQNWRSPFYEVPNSLDPSYDPNSGIPVTSTLNAISSPPSQGFGLGFVMNRMISDNFDIRATPSLIFSDRVVTYEYEPMAPINVGNGQTKNFQTVVERKVQATMFEFPLGIKVKSNRMNNFRAYWLGGAKYSIDIASKKKTFDEGETPVNKFLKNKRNYLSYETGIGFDIYFEYFKMSPEIKLSYSTNDLLQHDNTVYANPIDKLKLRQLTFSLIFQ</sequence>
<comment type="caution">
    <text evidence="3">The sequence shown here is derived from an EMBL/GenBank/DDBJ whole genome shotgun (WGS) entry which is preliminary data.</text>
</comment>
<dbReference type="OrthoDB" id="1467485at2"/>
<evidence type="ECO:0000259" key="2">
    <source>
        <dbReference type="Pfam" id="PF13568"/>
    </source>
</evidence>
<feature type="signal peptide" evidence="1">
    <location>
        <begin position="1"/>
        <end position="20"/>
    </location>
</feature>
<keyword evidence="1" id="KW-0732">Signal</keyword>
<evidence type="ECO:0000313" key="4">
    <source>
        <dbReference type="Proteomes" id="UP000051950"/>
    </source>
</evidence>
<evidence type="ECO:0000313" key="3">
    <source>
        <dbReference type="EMBL" id="KRT15613.1"/>
    </source>
</evidence>
<name>A0A0T5VP78_9SPHI</name>
<protein>
    <submittedName>
        <fullName evidence="3">Porin</fullName>
    </submittedName>
</protein>
<dbReference type="STRING" id="687842.ASU31_13180"/>
<organism evidence="3 4">
    <name type="scientific">Pedobacter ginsenosidimutans</name>
    <dbReference type="NCBI Taxonomy" id="687842"/>
    <lineage>
        <taxon>Bacteria</taxon>
        <taxon>Pseudomonadati</taxon>
        <taxon>Bacteroidota</taxon>
        <taxon>Sphingobacteriia</taxon>
        <taxon>Sphingobacteriales</taxon>
        <taxon>Sphingobacteriaceae</taxon>
        <taxon>Pedobacter</taxon>
    </lineage>
</organism>
<evidence type="ECO:0000256" key="1">
    <source>
        <dbReference type="SAM" id="SignalP"/>
    </source>
</evidence>
<keyword evidence="4" id="KW-1185">Reference proteome</keyword>
<proteinExistence type="predicted"/>
<dbReference type="InterPro" id="IPR025665">
    <property type="entry name" value="Beta-barrel_OMP_2"/>
</dbReference>
<dbReference type="Pfam" id="PF13568">
    <property type="entry name" value="OMP_b-brl_2"/>
    <property type="match status" value="1"/>
</dbReference>
<gene>
    <name evidence="3" type="ORF">ASU31_13180</name>
</gene>
<feature type="domain" description="Outer membrane protein beta-barrel" evidence="2">
    <location>
        <begin position="77"/>
        <end position="239"/>
    </location>
</feature>